<feature type="domain" description="Zinc-ribbon" evidence="1">
    <location>
        <begin position="2"/>
        <end position="22"/>
    </location>
</feature>
<organism evidence="2">
    <name type="scientific">marine sediment metagenome</name>
    <dbReference type="NCBI Taxonomy" id="412755"/>
    <lineage>
        <taxon>unclassified sequences</taxon>
        <taxon>metagenomes</taxon>
        <taxon>ecological metagenomes</taxon>
    </lineage>
</organism>
<dbReference type="EMBL" id="BARU01038045">
    <property type="protein sequence ID" value="GAH80296.1"/>
    <property type="molecule type" value="Genomic_DNA"/>
</dbReference>
<evidence type="ECO:0000259" key="1">
    <source>
        <dbReference type="Pfam" id="PF13240"/>
    </source>
</evidence>
<proteinExistence type="predicted"/>
<dbReference type="InterPro" id="IPR026870">
    <property type="entry name" value="Zinc_ribbon_dom"/>
</dbReference>
<feature type="non-terminal residue" evidence="2">
    <location>
        <position position="82"/>
    </location>
</feature>
<gene>
    <name evidence="2" type="ORF">S03H2_59184</name>
</gene>
<comment type="caution">
    <text evidence="2">The sequence shown here is derived from an EMBL/GenBank/DDBJ whole genome shotgun (WGS) entry which is preliminary data.</text>
</comment>
<name>X1ICZ0_9ZZZZ</name>
<evidence type="ECO:0000313" key="2">
    <source>
        <dbReference type="EMBL" id="GAH80296.1"/>
    </source>
</evidence>
<protein>
    <recommendedName>
        <fullName evidence="1">Zinc-ribbon domain-containing protein</fullName>
    </recommendedName>
</protein>
<reference evidence="2" key="1">
    <citation type="journal article" date="2014" name="Front. Microbiol.">
        <title>High frequency of phylogenetically diverse reductive dehalogenase-homologous genes in deep subseafloor sedimentary metagenomes.</title>
        <authorList>
            <person name="Kawai M."/>
            <person name="Futagami T."/>
            <person name="Toyoda A."/>
            <person name="Takaki Y."/>
            <person name="Nishi S."/>
            <person name="Hori S."/>
            <person name="Arai W."/>
            <person name="Tsubouchi T."/>
            <person name="Morono Y."/>
            <person name="Uchiyama I."/>
            <person name="Ito T."/>
            <person name="Fujiyama A."/>
            <person name="Inagaki F."/>
            <person name="Takami H."/>
        </authorList>
    </citation>
    <scope>NUCLEOTIDE SEQUENCE</scope>
    <source>
        <strain evidence="2">Expedition CK06-06</strain>
    </source>
</reference>
<dbReference type="Pfam" id="PF13240">
    <property type="entry name" value="Zn_Ribbon_1"/>
    <property type="match status" value="1"/>
</dbReference>
<sequence length="82" mass="8800">MYCNNCGANLPEGTRFCTNCGADSGIAAKPLQAQPASVPPQQATLQYSGTQPYSPPQIPYKEKEPILALLLSWFVIMGSGHM</sequence>
<dbReference type="AlphaFoldDB" id="X1ICZ0"/>
<accession>X1ICZ0</accession>